<feature type="transmembrane region" description="Helical" evidence="13">
    <location>
        <begin position="128"/>
        <end position="149"/>
    </location>
</feature>
<dbReference type="SUPFAM" id="SSF81321">
    <property type="entry name" value="Family A G protein-coupled receptor-like"/>
    <property type="match status" value="1"/>
</dbReference>
<keyword evidence="3" id="KW-1003">Cell membrane</keyword>
<keyword evidence="10 11" id="KW-0807">Transducer</keyword>
<evidence type="ECO:0000256" key="6">
    <source>
        <dbReference type="ARBA" id="ARBA00023040"/>
    </source>
</evidence>
<dbReference type="CDD" id="cd15067">
    <property type="entry name" value="7tmA_Dop1R2-like"/>
    <property type="match status" value="1"/>
</dbReference>
<gene>
    <name evidence="15" type="primary">Dop1R2_1</name>
    <name evidence="15" type="ORF">FJT64_021416</name>
</gene>
<feature type="domain" description="G-protein coupled receptors family 1 profile" evidence="14">
    <location>
        <begin position="69"/>
        <end position="384"/>
    </location>
</feature>
<keyword evidence="4 11" id="KW-0812">Transmembrane</keyword>
<evidence type="ECO:0000256" key="2">
    <source>
        <dbReference type="ARBA" id="ARBA00010663"/>
    </source>
</evidence>
<evidence type="ECO:0000256" key="5">
    <source>
        <dbReference type="ARBA" id="ARBA00022989"/>
    </source>
</evidence>
<dbReference type="OrthoDB" id="5957871at2759"/>
<feature type="transmembrane region" description="Helical" evidence="13">
    <location>
        <begin position="53"/>
        <end position="77"/>
    </location>
</feature>
<dbReference type="GO" id="GO:0043410">
    <property type="term" value="P:positive regulation of MAPK cascade"/>
    <property type="evidence" value="ECO:0007669"/>
    <property type="project" value="TreeGrafter"/>
</dbReference>
<feature type="transmembrane region" description="Helical" evidence="13">
    <location>
        <begin position="89"/>
        <end position="108"/>
    </location>
</feature>
<evidence type="ECO:0000259" key="14">
    <source>
        <dbReference type="PROSITE" id="PS50262"/>
    </source>
</evidence>
<evidence type="ECO:0000256" key="13">
    <source>
        <dbReference type="SAM" id="Phobius"/>
    </source>
</evidence>
<reference evidence="15 16" key="1">
    <citation type="submission" date="2019-07" db="EMBL/GenBank/DDBJ databases">
        <title>Draft genome assembly of a fouling barnacle, Amphibalanus amphitrite (Darwin, 1854): The first reference genome for Thecostraca.</title>
        <authorList>
            <person name="Kim W."/>
        </authorList>
    </citation>
    <scope>NUCLEOTIDE SEQUENCE [LARGE SCALE GENOMIC DNA]</scope>
    <source>
        <strain evidence="15">SNU_AA5</strain>
        <tissue evidence="15">Soma without cirri and trophi</tissue>
    </source>
</reference>
<dbReference type="PANTHER" id="PTHR24248:SF185">
    <property type="entry name" value="DOPAMINE RECEPTOR 2"/>
    <property type="match status" value="1"/>
</dbReference>
<evidence type="ECO:0000256" key="11">
    <source>
        <dbReference type="RuleBase" id="RU000688"/>
    </source>
</evidence>
<organism evidence="15 16">
    <name type="scientific">Amphibalanus amphitrite</name>
    <name type="common">Striped barnacle</name>
    <name type="synonym">Balanus amphitrite</name>
    <dbReference type="NCBI Taxonomy" id="1232801"/>
    <lineage>
        <taxon>Eukaryota</taxon>
        <taxon>Metazoa</taxon>
        <taxon>Ecdysozoa</taxon>
        <taxon>Arthropoda</taxon>
        <taxon>Crustacea</taxon>
        <taxon>Multicrustacea</taxon>
        <taxon>Cirripedia</taxon>
        <taxon>Thoracica</taxon>
        <taxon>Thoracicalcarea</taxon>
        <taxon>Balanomorpha</taxon>
        <taxon>Balanoidea</taxon>
        <taxon>Balanidae</taxon>
        <taxon>Amphibalaninae</taxon>
        <taxon>Amphibalanus</taxon>
    </lineage>
</organism>
<keyword evidence="7 13" id="KW-0472">Membrane</keyword>
<dbReference type="GO" id="GO:0004930">
    <property type="term" value="F:G protein-coupled receptor activity"/>
    <property type="evidence" value="ECO:0007669"/>
    <property type="project" value="UniProtKB-KW"/>
</dbReference>
<dbReference type="FunFam" id="1.20.1070.10:FF:000523">
    <property type="entry name" value="5-hydroxytryptamine receptor 2B"/>
    <property type="match status" value="1"/>
</dbReference>
<feature type="transmembrane region" description="Helical" evidence="13">
    <location>
        <begin position="212"/>
        <end position="233"/>
    </location>
</feature>
<feature type="transmembrane region" description="Helical" evidence="13">
    <location>
        <begin position="170"/>
        <end position="192"/>
    </location>
</feature>
<accession>A0A6A4WXM9</accession>
<dbReference type="SMART" id="SM01381">
    <property type="entry name" value="7TM_GPCR_Srsx"/>
    <property type="match status" value="1"/>
</dbReference>
<dbReference type="GO" id="GO:0071880">
    <property type="term" value="P:adenylate cyclase-activating adrenergic receptor signaling pathway"/>
    <property type="evidence" value="ECO:0007669"/>
    <property type="project" value="TreeGrafter"/>
</dbReference>
<dbReference type="PROSITE" id="PS00237">
    <property type="entry name" value="G_PROTEIN_RECEP_F1_1"/>
    <property type="match status" value="1"/>
</dbReference>
<comment type="similarity">
    <text evidence="2 11">Belongs to the G-protein coupled receptor 1 family.</text>
</comment>
<dbReference type="AlphaFoldDB" id="A0A6A4WXM9"/>
<dbReference type="Gene3D" id="1.20.1070.10">
    <property type="entry name" value="Rhodopsin 7-helix transmembrane proteins"/>
    <property type="match status" value="1"/>
</dbReference>
<evidence type="ECO:0000313" key="16">
    <source>
        <dbReference type="Proteomes" id="UP000440578"/>
    </source>
</evidence>
<dbReference type="PRINTS" id="PR00237">
    <property type="entry name" value="GPCRRHODOPSN"/>
</dbReference>
<comment type="caution">
    <text evidence="15">The sequence shown here is derived from an EMBL/GenBank/DDBJ whole genome shotgun (WGS) entry which is preliminary data.</text>
</comment>
<evidence type="ECO:0000256" key="12">
    <source>
        <dbReference type="SAM" id="MobiDB-lite"/>
    </source>
</evidence>
<dbReference type="PROSITE" id="PS50262">
    <property type="entry name" value="G_PROTEIN_RECEP_F1_2"/>
    <property type="match status" value="1"/>
</dbReference>
<comment type="subcellular location">
    <subcellularLocation>
        <location evidence="1">Cell membrane</location>
        <topology evidence="1">Multi-pass membrane protein</topology>
    </subcellularLocation>
</comment>
<evidence type="ECO:0000256" key="1">
    <source>
        <dbReference type="ARBA" id="ARBA00004651"/>
    </source>
</evidence>
<protein>
    <submittedName>
        <fullName evidence="15">Dopamine receptor 2</fullName>
    </submittedName>
</protein>
<name>A0A6A4WXM9_AMPAM</name>
<evidence type="ECO:0000256" key="3">
    <source>
        <dbReference type="ARBA" id="ARBA00022475"/>
    </source>
</evidence>
<keyword evidence="16" id="KW-1185">Reference proteome</keyword>
<dbReference type="InterPro" id="IPR017452">
    <property type="entry name" value="GPCR_Rhodpsn_7TM"/>
</dbReference>
<keyword evidence="8" id="KW-1015">Disulfide bond</keyword>
<evidence type="ECO:0000256" key="7">
    <source>
        <dbReference type="ARBA" id="ARBA00023136"/>
    </source>
</evidence>
<dbReference type="Pfam" id="PF00001">
    <property type="entry name" value="7tm_1"/>
    <property type="match status" value="1"/>
</dbReference>
<dbReference type="EMBL" id="VIIS01000596">
    <property type="protein sequence ID" value="KAF0307198.1"/>
    <property type="molecule type" value="Genomic_DNA"/>
</dbReference>
<keyword evidence="9 11" id="KW-0675">Receptor</keyword>
<evidence type="ECO:0000256" key="8">
    <source>
        <dbReference type="ARBA" id="ARBA00023157"/>
    </source>
</evidence>
<dbReference type="PANTHER" id="PTHR24248">
    <property type="entry name" value="ADRENERGIC RECEPTOR-RELATED G-PROTEIN COUPLED RECEPTOR"/>
    <property type="match status" value="1"/>
</dbReference>
<feature type="transmembrane region" description="Helical" evidence="13">
    <location>
        <begin position="330"/>
        <end position="352"/>
    </location>
</feature>
<keyword evidence="5 13" id="KW-1133">Transmembrane helix</keyword>
<evidence type="ECO:0000256" key="4">
    <source>
        <dbReference type="ARBA" id="ARBA00022692"/>
    </source>
</evidence>
<dbReference type="InterPro" id="IPR000276">
    <property type="entry name" value="GPCR_Rhodpsn"/>
</dbReference>
<feature type="transmembrane region" description="Helical" evidence="13">
    <location>
        <begin position="364"/>
        <end position="387"/>
    </location>
</feature>
<evidence type="ECO:0000313" key="15">
    <source>
        <dbReference type="EMBL" id="KAF0307198.1"/>
    </source>
</evidence>
<dbReference type="GO" id="GO:0005886">
    <property type="term" value="C:plasma membrane"/>
    <property type="evidence" value="ECO:0007669"/>
    <property type="project" value="UniProtKB-SubCell"/>
</dbReference>
<sequence length="393" mass="42629">MAASERAPTGPPPPPPGAPDDPPSAPMDVVFSNLSGAGNDSELAMPPLDAHNLVLAVALYCFCIFVILGNVLVIVAVVRERVLHTVTNYFVMSLAVSDTIVGAFVMTFGASLVATDGFWMFGPVWCDLWHSFDVLGSTASILNLCVISLDRYWAIRDPFTYPNKMTERTACALIALVWVCSSLISFPAIAWWRAVSSPSPEGTCVFTDNIGYLAFSSVISFYGPLAMMLIVYFRIYRAATEQMRCLKLGSKQVSVNGSGHGLTTLRMHRGGGSGRLDQTCVENDDDSAALGSSDGGFGSSRANLSAKNVKNFSFSRKLAKFAKERKAAKTLGIVMGVFIGCWLPFFIVNLLSGVCYDCISQPDLVLAIVTWLGWINSAMNPVIYACWSKDFRR</sequence>
<dbReference type="Proteomes" id="UP000440578">
    <property type="component" value="Unassembled WGS sequence"/>
</dbReference>
<evidence type="ECO:0000256" key="10">
    <source>
        <dbReference type="ARBA" id="ARBA00023224"/>
    </source>
</evidence>
<feature type="region of interest" description="Disordered" evidence="12">
    <location>
        <begin position="1"/>
        <end position="24"/>
    </location>
</feature>
<evidence type="ECO:0000256" key="9">
    <source>
        <dbReference type="ARBA" id="ARBA00023170"/>
    </source>
</evidence>
<feature type="compositionally biased region" description="Pro residues" evidence="12">
    <location>
        <begin position="9"/>
        <end position="24"/>
    </location>
</feature>
<proteinExistence type="inferred from homology"/>
<keyword evidence="6 11" id="KW-0297">G-protein coupled receptor</keyword>